<proteinExistence type="predicted"/>
<feature type="chain" id="PRO_5035452124" evidence="1">
    <location>
        <begin position="23"/>
        <end position="122"/>
    </location>
</feature>
<keyword evidence="3" id="KW-1185">Reference proteome</keyword>
<accession>A0A8J9UHB1</accession>
<feature type="signal peptide" evidence="1">
    <location>
        <begin position="1"/>
        <end position="22"/>
    </location>
</feature>
<protein>
    <submittedName>
        <fullName evidence="2">Uncharacterized protein</fullName>
    </submittedName>
</protein>
<keyword evidence="1" id="KW-0732">Signal</keyword>
<organism evidence="2 3">
    <name type="scientific">Brenthis ino</name>
    <name type="common">lesser marbled fritillary</name>
    <dbReference type="NCBI Taxonomy" id="405034"/>
    <lineage>
        <taxon>Eukaryota</taxon>
        <taxon>Metazoa</taxon>
        <taxon>Ecdysozoa</taxon>
        <taxon>Arthropoda</taxon>
        <taxon>Hexapoda</taxon>
        <taxon>Insecta</taxon>
        <taxon>Pterygota</taxon>
        <taxon>Neoptera</taxon>
        <taxon>Endopterygota</taxon>
        <taxon>Lepidoptera</taxon>
        <taxon>Glossata</taxon>
        <taxon>Ditrysia</taxon>
        <taxon>Papilionoidea</taxon>
        <taxon>Nymphalidae</taxon>
        <taxon>Heliconiinae</taxon>
        <taxon>Argynnini</taxon>
        <taxon>Brenthis</taxon>
    </lineage>
</organism>
<feature type="non-terminal residue" evidence="2">
    <location>
        <position position="122"/>
    </location>
</feature>
<dbReference type="OrthoDB" id="7492195at2759"/>
<sequence>MAVGNVVFAFLTALVAVNLIFAEESLLPGDVAYDQAYENYEREERSPKEDTDEVQQERTFFALLNMYSSCNFTQGGTYCASCTQAIRCYPSNVGIVRNCRGLLRYCNGGRCSLYPGAQCNSG</sequence>
<reference evidence="2" key="1">
    <citation type="submission" date="2021-12" db="EMBL/GenBank/DDBJ databases">
        <authorList>
            <person name="Martin H S."/>
        </authorList>
    </citation>
    <scope>NUCLEOTIDE SEQUENCE</scope>
</reference>
<name>A0A8J9UHB1_9NEOP</name>
<dbReference type="AlphaFoldDB" id="A0A8J9UHB1"/>
<dbReference type="Proteomes" id="UP000838878">
    <property type="component" value="Chromosome 2"/>
</dbReference>
<evidence type="ECO:0000313" key="2">
    <source>
        <dbReference type="EMBL" id="CAH0720321.1"/>
    </source>
</evidence>
<evidence type="ECO:0000313" key="3">
    <source>
        <dbReference type="Proteomes" id="UP000838878"/>
    </source>
</evidence>
<gene>
    <name evidence="2" type="ORF">BINO364_LOCUS6568</name>
</gene>
<evidence type="ECO:0000256" key="1">
    <source>
        <dbReference type="SAM" id="SignalP"/>
    </source>
</evidence>
<dbReference type="EMBL" id="OV170222">
    <property type="protein sequence ID" value="CAH0720321.1"/>
    <property type="molecule type" value="Genomic_DNA"/>
</dbReference>